<proteinExistence type="predicted"/>
<sequence length="335" mass="39573">MEKIFMVMHCPEERKVVYVVYILVGEASFWWKGAQAMMEARGGMGNWENFKKVFLEKYFLDSARYAKEAEFFRLKQGNMSVQEYVVKFEHLARYYSQAIIEAWRCISEGLRYELKKTIVPMGIVEFPVLVEKAKIVERSGVITKRELEFSIDLILGAGLVSISPYRMAPAELSELKKEVEELLEKKMIRPSVSPREAPVLLVKKKDGGVRLCVDYRYLSKLTIKNKYPLPMIDDLMDQLRGAYVFSKIDLRFGYHQIRVKEKDIPKIDFRTRYDHYEYVVMPFGVTNAPTIFMDYMNMIFRPFLDKFVVVFIDDILVYSRSMEEHREHLRIVCRY</sequence>
<dbReference type="AlphaFoldDB" id="A0A151RHB0"/>
<keyword evidence="3" id="KW-1185">Reference proteome</keyword>
<dbReference type="PANTHER" id="PTHR24559">
    <property type="entry name" value="TRANSPOSON TY3-I GAG-POL POLYPROTEIN"/>
    <property type="match status" value="1"/>
</dbReference>
<dbReference type="PANTHER" id="PTHR24559:SF444">
    <property type="entry name" value="REVERSE TRANSCRIPTASE DOMAIN-CONTAINING PROTEIN"/>
    <property type="match status" value="1"/>
</dbReference>
<reference evidence="2" key="1">
    <citation type="journal article" date="2012" name="Nat. Biotechnol.">
        <title>Draft genome sequence of pigeonpea (Cajanus cajan), an orphan legume crop of resource-poor farmers.</title>
        <authorList>
            <person name="Varshney R.K."/>
            <person name="Chen W."/>
            <person name="Li Y."/>
            <person name="Bharti A.K."/>
            <person name="Saxena R.K."/>
            <person name="Schlueter J.A."/>
            <person name="Donoghue M.T."/>
            <person name="Azam S."/>
            <person name="Fan G."/>
            <person name="Whaley A.M."/>
            <person name="Farmer A.D."/>
            <person name="Sheridan J."/>
            <person name="Iwata A."/>
            <person name="Tuteja R."/>
            <person name="Penmetsa R.V."/>
            <person name="Wu W."/>
            <person name="Upadhyaya H.D."/>
            <person name="Yang S.P."/>
            <person name="Shah T."/>
            <person name="Saxena K.B."/>
            <person name="Michael T."/>
            <person name="McCombie W.R."/>
            <person name="Yang B."/>
            <person name="Zhang G."/>
            <person name="Yang H."/>
            <person name="Wang J."/>
            <person name="Spillane C."/>
            <person name="Cook D.R."/>
            <person name="May G.D."/>
            <person name="Xu X."/>
            <person name="Jackson S.A."/>
        </authorList>
    </citation>
    <scope>NUCLEOTIDE SEQUENCE [LARGE SCALE GENOMIC DNA]</scope>
</reference>
<dbReference type="Proteomes" id="UP000075243">
    <property type="component" value="Unassembled WGS sequence"/>
</dbReference>
<dbReference type="Gene3D" id="3.30.70.270">
    <property type="match status" value="1"/>
</dbReference>
<dbReference type="InterPro" id="IPR043128">
    <property type="entry name" value="Rev_trsase/Diguanyl_cyclase"/>
</dbReference>
<organism evidence="2 3">
    <name type="scientific">Cajanus cajan</name>
    <name type="common">Pigeon pea</name>
    <name type="synonym">Cajanus indicus</name>
    <dbReference type="NCBI Taxonomy" id="3821"/>
    <lineage>
        <taxon>Eukaryota</taxon>
        <taxon>Viridiplantae</taxon>
        <taxon>Streptophyta</taxon>
        <taxon>Embryophyta</taxon>
        <taxon>Tracheophyta</taxon>
        <taxon>Spermatophyta</taxon>
        <taxon>Magnoliopsida</taxon>
        <taxon>eudicotyledons</taxon>
        <taxon>Gunneridae</taxon>
        <taxon>Pentapetalae</taxon>
        <taxon>rosids</taxon>
        <taxon>fabids</taxon>
        <taxon>Fabales</taxon>
        <taxon>Fabaceae</taxon>
        <taxon>Papilionoideae</taxon>
        <taxon>50 kb inversion clade</taxon>
        <taxon>NPAAA clade</taxon>
        <taxon>indigoferoid/millettioid clade</taxon>
        <taxon>Phaseoleae</taxon>
        <taxon>Cajanus</taxon>
    </lineage>
</organism>
<protein>
    <submittedName>
        <fullName evidence="2">Transposon Ty3-I Gag-Pol polyprotein</fullName>
    </submittedName>
</protein>
<dbReference type="PROSITE" id="PS50878">
    <property type="entry name" value="RT_POL"/>
    <property type="match status" value="1"/>
</dbReference>
<dbReference type="InterPro" id="IPR053134">
    <property type="entry name" value="RNA-dir_DNA_polymerase"/>
</dbReference>
<dbReference type="Pfam" id="PF00078">
    <property type="entry name" value="RVT_1"/>
    <property type="match status" value="1"/>
</dbReference>
<dbReference type="Gramene" id="C.cajan_35253.t">
    <property type="protein sequence ID" value="C.cajan_35253.t"/>
    <property type="gene ID" value="C.cajan_35253"/>
</dbReference>
<evidence type="ECO:0000259" key="1">
    <source>
        <dbReference type="PROSITE" id="PS50878"/>
    </source>
</evidence>
<evidence type="ECO:0000313" key="2">
    <source>
        <dbReference type="EMBL" id="KYP41907.1"/>
    </source>
</evidence>
<feature type="domain" description="Reverse transcriptase" evidence="1">
    <location>
        <begin position="183"/>
        <end position="335"/>
    </location>
</feature>
<name>A0A151RHB0_CAJCA</name>
<dbReference type="SUPFAM" id="SSF56672">
    <property type="entry name" value="DNA/RNA polymerases"/>
    <property type="match status" value="1"/>
</dbReference>
<accession>A0A151RHB0</accession>
<dbReference type="EMBL" id="KQ483746">
    <property type="protein sequence ID" value="KYP41907.1"/>
    <property type="molecule type" value="Genomic_DNA"/>
</dbReference>
<dbReference type="OMA" id="HHEYLVM"/>
<evidence type="ECO:0000313" key="3">
    <source>
        <dbReference type="Proteomes" id="UP000075243"/>
    </source>
</evidence>
<dbReference type="Gene3D" id="3.10.10.10">
    <property type="entry name" value="HIV Type 1 Reverse Transcriptase, subunit A, domain 1"/>
    <property type="match status" value="1"/>
</dbReference>
<dbReference type="InterPro" id="IPR005162">
    <property type="entry name" value="Retrotrans_gag_dom"/>
</dbReference>
<dbReference type="InterPro" id="IPR043502">
    <property type="entry name" value="DNA/RNA_pol_sf"/>
</dbReference>
<dbReference type="CDD" id="cd01647">
    <property type="entry name" value="RT_LTR"/>
    <property type="match status" value="1"/>
</dbReference>
<gene>
    <name evidence="2" type="ORF">KK1_036719</name>
</gene>
<dbReference type="InterPro" id="IPR000477">
    <property type="entry name" value="RT_dom"/>
</dbReference>
<dbReference type="Pfam" id="PF03732">
    <property type="entry name" value="Retrotrans_gag"/>
    <property type="match status" value="1"/>
</dbReference>